<sequence>MFDKEFYQGFVSKSSLIQEGYAHAISAQWFRRFKSFFMNPHGADLSKIGSIENYGICDITPDVDPNLDGYQIPQIHSTKYLRVYKVKPELQYGEDYDIVSIEIWKFLKMYYNADYDVIVFVTKIIPGLTNYFFIDNLDQGLCICNESFYLVLVIFEKDDKSHIIALRLPACPWIEFVKFRTLIFSATDYQFNSIKFINHGHLCYNDKKVPFKGNKILKDMGITKEMQIIIEFSNMTLGDIEEEIETDGEDQQIQQNLHTKQEFLEILEQNLNQQSTEQLILKSIQEIQQSLEQNDFFQV</sequence>
<evidence type="ECO:0000313" key="2">
    <source>
        <dbReference type="EMBL" id="CAD8169393.1"/>
    </source>
</evidence>
<keyword evidence="3" id="KW-1185">Reference proteome</keyword>
<dbReference type="AlphaFoldDB" id="A0A8S1UZ07"/>
<evidence type="ECO:0000259" key="1">
    <source>
        <dbReference type="PROSITE" id="PS51283"/>
    </source>
</evidence>
<dbReference type="Pfam" id="PF06337">
    <property type="entry name" value="DUSP"/>
    <property type="match status" value="1"/>
</dbReference>
<gene>
    <name evidence="2" type="ORF">PPENT_87.1.T0510026</name>
</gene>
<proteinExistence type="predicted"/>
<protein>
    <recommendedName>
        <fullName evidence="1">DUSP domain-containing protein</fullName>
    </recommendedName>
</protein>
<dbReference type="OrthoDB" id="307672at2759"/>
<evidence type="ECO:0000313" key="3">
    <source>
        <dbReference type="Proteomes" id="UP000689195"/>
    </source>
</evidence>
<dbReference type="InterPro" id="IPR006615">
    <property type="entry name" value="Pept_C19_DUSP"/>
</dbReference>
<accession>A0A8S1UZ07</accession>
<dbReference type="Proteomes" id="UP000689195">
    <property type="component" value="Unassembled WGS sequence"/>
</dbReference>
<reference evidence="2" key="1">
    <citation type="submission" date="2021-01" db="EMBL/GenBank/DDBJ databases">
        <authorList>
            <consortium name="Genoscope - CEA"/>
            <person name="William W."/>
        </authorList>
    </citation>
    <scope>NUCLEOTIDE SEQUENCE</scope>
</reference>
<dbReference type="GO" id="GO:0004843">
    <property type="term" value="F:cysteine-type deubiquitinase activity"/>
    <property type="evidence" value="ECO:0007669"/>
    <property type="project" value="InterPro"/>
</dbReference>
<comment type="caution">
    <text evidence="2">The sequence shown here is derived from an EMBL/GenBank/DDBJ whole genome shotgun (WGS) entry which is preliminary data.</text>
</comment>
<organism evidence="2 3">
    <name type="scientific">Paramecium pentaurelia</name>
    <dbReference type="NCBI Taxonomy" id="43138"/>
    <lineage>
        <taxon>Eukaryota</taxon>
        <taxon>Sar</taxon>
        <taxon>Alveolata</taxon>
        <taxon>Ciliophora</taxon>
        <taxon>Intramacronucleata</taxon>
        <taxon>Oligohymenophorea</taxon>
        <taxon>Peniculida</taxon>
        <taxon>Parameciidae</taxon>
        <taxon>Paramecium</taxon>
    </lineage>
</organism>
<dbReference type="EMBL" id="CAJJDO010000051">
    <property type="protein sequence ID" value="CAD8169393.1"/>
    <property type="molecule type" value="Genomic_DNA"/>
</dbReference>
<feature type="domain" description="DUSP" evidence="1">
    <location>
        <begin position="1"/>
        <end position="123"/>
    </location>
</feature>
<dbReference type="PROSITE" id="PS51283">
    <property type="entry name" value="DUSP"/>
    <property type="match status" value="1"/>
</dbReference>
<name>A0A8S1UZ07_9CILI</name>